<evidence type="ECO:0000256" key="5">
    <source>
        <dbReference type="ARBA" id="ARBA00022741"/>
    </source>
</evidence>
<protein>
    <recommendedName>
        <fullName evidence="8">Succinate--CoA ligase [ADP-forming] subunit beta</fullName>
        <ecNumber evidence="8">6.2.1.5</ecNumber>
    </recommendedName>
    <alternativeName>
        <fullName evidence="8">Succinyl-CoA synthetase subunit beta</fullName>
        <shortName evidence="8">SCS-beta</shortName>
    </alternativeName>
</protein>
<evidence type="ECO:0000256" key="4">
    <source>
        <dbReference type="ARBA" id="ARBA00022723"/>
    </source>
</evidence>
<dbReference type="Gene3D" id="3.30.470.20">
    <property type="entry name" value="ATP-grasp fold, B domain"/>
    <property type="match status" value="1"/>
</dbReference>
<dbReference type="PANTHER" id="PTHR11815:SF10">
    <property type="entry name" value="SUCCINATE--COA LIGASE [GDP-FORMING] SUBUNIT BETA, MITOCHONDRIAL"/>
    <property type="match status" value="1"/>
</dbReference>
<dbReference type="UniPathway" id="UPA00223">
    <property type="reaction ID" value="UER00999"/>
</dbReference>
<feature type="binding site" evidence="8">
    <location>
        <position position="45"/>
    </location>
    <ligand>
        <name>ATP</name>
        <dbReference type="ChEBI" id="CHEBI:30616"/>
    </ligand>
</feature>
<dbReference type="NCBIfam" id="NF001913">
    <property type="entry name" value="PRK00696.1"/>
    <property type="match status" value="1"/>
</dbReference>
<dbReference type="GO" id="GO:0004776">
    <property type="term" value="F:succinate-CoA ligase (GDP-forming) activity"/>
    <property type="evidence" value="ECO:0007669"/>
    <property type="project" value="RHEA"/>
</dbReference>
<reference evidence="10 11" key="1">
    <citation type="journal article" date="2010" name="Stand. Genomic Sci.">
        <title>Complete genome sequence of Conexibacter woesei type strain (ID131577).</title>
        <authorList>
            <person name="Pukall R."/>
            <person name="Lapidus A."/>
            <person name="Glavina Del Rio T."/>
            <person name="Copeland A."/>
            <person name="Tice H."/>
            <person name="Cheng J.-F."/>
            <person name="Lucas S."/>
            <person name="Chen F."/>
            <person name="Nolan M."/>
            <person name="Bruce D."/>
            <person name="Goodwin L."/>
            <person name="Pitluck S."/>
            <person name="Mavromatis K."/>
            <person name="Ivanova N."/>
            <person name="Ovchinnikova G."/>
            <person name="Pati A."/>
            <person name="Chen A."/>
            <person name="Palaniappan K."/>
            <person name="Land M."/>
            <person name="Hauser L."/>
            <person name="Chang Y.-J."/>
            <person name="Jeffries C.D."/>
            <person name="Chain P."/>
            <person name="Meincke L."/>
            <person name="Sims D."/>
            <person name="Brettin T."/>
            <person name="Detter J.C."/>
            <person name="Rohde M."/>
            <person name="Goeker M."/>
            <person name="Bristow J."/>
            <person name="Eisen J.A."/>
            <person name="Markowitz V."/>
            <person name="Kyrpides N.C."/>
            <person name="Klenk H.-P."/>
            <person name="Hugenholtz P."/>
        </authorList>
    </citation>
    <scope>NUCLEOTIDE SEQUENCE [LARGE SCALE GENOMIC DNA]</scope>
    <source>
        <strain evidence="11">DSM 14684 / CIP 108061 / JCM 11494 / NBRC 100937 / ID131577</strain>
    </source>
</reference>
<dbReference type="Gene3D" id="3.40.50.261">
    <property type="entry name" value="Succinyl-CoA synthetase domains"/>
    <property type="match status" value="1"/>
</dbReference>
<dbReference type="GO" id="GO:0000287">
    <property type="term" value="F:magnesium ion binding"/>
    <property type="evidence" value="ECO:0007669"/>
    <property type="project" value="UniProtKB-UniRule"/>
</dbReference>
<dbReference type="GO" id="GO:0005524">
    <property type="term" value="F:ATP binding"/>
    <property type="evidence" value="ECO:0007669"/>
    <property type="project" value="UniProtKB-UniRule"/>
</dbReference>
<dbReference type="InterPro" id="IPR005811">
    <property type="entry name" value="SUCC_ACL_C"/>
</dbReference>
<evidence type="ECO:0000256" key="3">
    <source>
        <dbReference type="ARBA" id="ARBA00022598"/>
    </source>
</evidence>
<keyword evidence="11" id="KW-1185">Reference proteome</keyword>
<organism evidence="10 11">
    <name type="scientific">Conexibacter woesei (strain DSM 14684 / CCUG 47730 / CIP 108061 / JCM 11494 / NBRC 100937 / ID131577)</name>
    <dbReference type="NCBI Taxonomy" id="469383"/>
    <lineage>
        <taxon>Bacteria</taxon>
        <taxon>Bacillati</taxon>
        <taxon>Actinomycetota</taxon>
        <taxon>Thermoleophilia</taxon>
        <taxon>Solirubrobacterales</taxon>
        <taxon>Conexibacteraceae</taxon>
        <taxon>Conexibacter</taxon>
    </lineage>
</organism>
<keyword evidence="2 8" id="KW-0816">Tricarboxylic acid cycle</keyword>
<dbReference type="InterPro" id="IPR005809">
    <property type="entry name" value="Succ_CoA_ligase-like_bsu"/>
</dbReference>
<dbReference type="InterPro" id="IPR013650">
    <property type="entry name" value="ATP-grasp_succ-CoA_synth-type"/>
</dbReference>
<keyword evidence="4 8" id="KW-0479">Metal-binding</keyword>
<evidence type="ECO:0000256" key="1">
    <source>
        <dbReference type="ARBA" id="ARBA00009182"/>
    </source>
</evidence>
<comment type="subunit">
    <text evidence="8">Heterotetramer of two alpha and two beta subunits.</text>
</comment>
<comment type="pathway">
    <text evidence="8">Carbohydrate metabolism; tricarboxylic acid cycle; succinate from succinyl-CoA (ligase route): step 1/1.</text>
</comment>
<comment type="catalytic activity">
    <reaction evidence="8">
        <text>GTP + succinate + CoA = succinyl-CoA + GDP + phosphate</text>
        <dbReference type="Rhea" id="RHEA:22120"/>
        <dbReference type="ChEBI" id="CHEBI:30031"/>
        <dbReference type="ChEBI" id="CHEBI:37565"/>
        <dbReference type="ChEBI" id="CHEBI:43474"/>
        <dbReference type="ChEBI" id="CHEBI:57287"/>
        <dbReference type="ChEBI" id="CHEBI:57292"/>
        <dbReference type="ChEBI" id="CHEBI:58189"/>
    </reaction>
</comment>
<dbReference type="SUPFAM" id="SSF56059">
    <property type="entry name" value="Glutathione synthetase ATP-binding domain-like"/>
    <property type="match status" value="1"/>
</dbReference>
<keyword evidence="5 8" id="KW-0547">Nucleotide-binding</keyword>
<dbReference type="HOGENOM" id="CLU_037430_0_2_11"/>
<evidence type="ECO:0000313" key="11">
    <source>
        <dbReference type="Proteomes" id="UP000008229"/>
    </source>
</evidence>
<dbReference type="InterPro" id="IPR013815">
    <property type="entry name" value="ATP_grasp_subdomain_1"/>
</dbReference>
<keyword evidence="7 8" id="KW-0460">Magnesium</keyword>
<dbReference type="PIRSF" id="PIRSF001554">
    <property type="entry name" value="SucCS_beta"/>
    <property type="match status" value="1"/>
</dbReference>
<dbReference type="InterPro" id="IPR011761">
    <property type="entry name" value="ATP-grasp"/>
</dbReference>
<comment type="catalytic activity">
    <reaction evidence="8">
        <text>succinate + ATP + CoA = succinyl-CoA + ADP + phosphate</text>
        <dbReference type="Rhea" id="RHEA:17661"/>
        <dbReference type="ChEBI" id="CHEBI:30031"/>
        <dbReference type="ChEBI" id="CHEBI:30616"/>
        <dbReference type="ChEBI" id="CHEBI:43474"/>
        <dbReference type="ChEBI" id="CHEBI:57287"/>
        <dbReference type="ChEBI" id="CHEBI:57292"/>
        <dbReference type="ChEBI" id="CHEBI:456216"/>
        <dbReference type="EC" id="6.2.1.5"/>
    </reaction>
</comment>
<keyword evidence="6 8" id="KW-0067">ATP-binding</keyword>
<dbReference type="NCBIfam" id="TIGR01016">
    <property type="entry name" value="sucCoAbeta"/>
    <property type="match status" value="1"/>
</dbReference>
<dbReference type="eggNOG" id="COG0045">
    <property type="taxonomic scope" value="Bacteria"/>
</dbReference>
<feature type="binding site" evidence="8">
    <location>
        <begin position="52"/>
        <end position="54"/>
    </location>
    <ligand>
        <name>ATP</name>
        <dbReference type="ChEBI" id="CHEBI:30616"/>
    </ligand>
</feature>
<dbReference type="GO" id="GO:0042709">
    <property type="term" value="C:succinate-CoA ligase complex"/>
    <property type="evidence" value="ECO:0007669"/>
    <property type="project" value="TreeGrafter"/>
</dbReference>
<accession>D3F0L4</accession>
<dbReference type="InterPro" id="IPR017866">
    <property type="entry name" value="Succ-CoA_synthase_bsu_CS"/>
</dbReference>
<evidence type="ECO:0000256" key="6">
    <source>
        <dbReference type="ARBA" id="ARBA00022840"/>
    </source>
</evidence>
<feature type="binding site" evidence="8">
    <location>
        <position position="205"/>
    </location>
    <ligand>
        <name>Mg(2+)</name>
        <dbReference type="ChEBI" id="CHEBI:18420"/>
    </ligand>
</feature>
<comment type="cofactor">
    <cofactor evidence="8">
        <name>Mg(2+)</name>
        <dbReference type="ChEBI" id="CHEBI:18420"/>
    </cofactor>
    <text evidence="8">Binds 1 Mg(2+) ion per subunit.</text>
</comment>
<dbReference type="PROSITE" id="PS50975">
    <property type="entry name" value="ATP_GRASP"/>
    <property type="match status" value="1"/>
</dbReference>
<evidence type="ECO:0000256" key="8">
    <source>
        <dbReference type="HAMAP-Rule" id="MF_00558"/>
    </source>
</evidence>
<comment type="similarity">
    <text evidence="1 8">Belongs to the succinate/malate CoA ligase beta subunit family.</text>
</comment>
<dbReference type="FunFam" id="3.40.50.261:FF:000007">
    <property type="entry name" value="Succinate--CoA ligase [ADP-forming] subunit beta"/>
    <property type="match status" value="1"/>
</dbReference>
<dbReference type="OrthoDB" id="9802602at2"/>
<dbReference type="GO" id="GO:0005829">
    <property type="term" value="C:cytosol"/>
    <property type="evidence" value="ECO:0007669"/>
    <property type="project" value="TreeGrafter"/>
</dbReference>
<dbReference type="Pfam" id="PF00549">
    <property type="entry name" value="Ligase_CoA"/>
    <property type="match status" value="1"/>
</dbReference>
<evidence type="ECO:0000256" key="7">
    <source>
        <dbReference type="ARBA" id="ARBA00022842"/>
    </source>
</evidence>
<comment type="function">
    <text evidence="8">Succinyl-CoA synthetase functions in the citric acid cycle (TCA), coupling the hydrolysis of succinyl-CoA to the synthesis of either ATP or GTP and thus represents the only step of substrate-level phosphorylation in the TCA. The beta subunit provides nucleotide specificity of the enzyme and binds the substrate succinate, while the binding sites for coenzyme A and phosphate are found in the alpha subunit.</text>
</comment>
<feature type="binding site" evidence="8">
    <location>
        <position position="99"/>
    </location>
    <ligand>
        <name>ATP</name>
        <dbReference type="ChEBI" id="CHEBI:30616"/>
    </ligand>
</feature>
<dbReference type="RefSeq" id="WP_012936999.1">
    <property type="nucleotide sequence ID" value="NC_013739.1"/>
</dbReference>
<evidence type="ECO:0000256" key="2">
    <source>
        <dbReference type="ARBA" id="ARBA00022532"/>
    </source>
</evidence>
<dbReference type="EC" id="6.2.1.5" evidence="8"/>
<dbReference type="Proteomes" id="UP000008229">
    <property type="component" value="Chromosome"/>
</dbReference>
<evidence type="ECO:0000259" key="9">
    <source>
        <dbReference type="PROSITE" id="PS50975"/>
    </source>
</evidence>
<dbReference type="InterPro" id="IPR016102">
    <property type="entry name" value="Succinyl-CoA_synth-like"/>
</dbReference>
<dbReference type="STRING" id="469383.Cwoe_5543"/>
<dbReference type="KEGG" id="cwo:Cwoe_5543"/>
<dbReference type="EMBL" id="CP001854">
    <property type="protein sequence ID" value="ADB53948.1"/>
    <property type="molecule type" value="Genomic_DNA"/>
</dbReference>
<feature type="domain" description="ATP-grasp" evidence="9">
    <location>
        <begin position="9"/>
        <end position="224"/>
    </location>
</feature>
<dbReference type="AlphaFoldDB" id="D3F0L4"/>
<proteinExistence type="inferred from homology"/>
<dbReference type="GO" id="GO:0004775">
    <property type="term" value="F:succinate-CoA ligase (ADP-forming) activity"/>
    <property type="evidence" value="ECO:0007669"/>
    <property type="project" value="UniProtKB-UniRule"/>
</dbReference>
<dbReference type="FunFam" id="3.30.470.20:FF:000002">
    <property type="entry name" value="Succinate--CoA ligase [ADP-forming] subunit beta"/>
    <property type="match status" value="1"/>
</dbReference>
<dbReference type="GO" id="GO:0006099">
    <property type="term" value="P:tricarboxylic acid cycle"/>
    <property type="evidence" value="ECO:0007669"/>
    <property type="project" value="UniProtKB-UniRule"/>
</dbReference>
<dbReference type="Gene3D" id="3.30.1490.20">
    <property type="entry name" value="ATP-grasp fold, A domain"/>
    <property type="match status" value="1"/>
</dbReference>
<dbReference type="Pfam" id="PF08442">
    <property type="entry name" value="ATP-grasp_2"/>
    <property type="match status" value="1"/>
</dbReference>
<dbReference type="PANTHER" id="PTHR11815">
    <property type="entry name" value="SUCCINYL-COA SYNTHETASE BETA CHAIN"/>
    <property type="match status" value="1"/>
</dbReference>
<feature type="binding site" evidence="8">
    <location>
        <position position="191"/>
    </location>
    <ligand>
        <name>Mg(2+)</name>
        <dbReference type="ChEBI" id="CHEBI:18420"/>
    </ligand>
</feature>
<evidence type="ECO:0000313" key="10">
    <source>
        <dbReference type="EMBL" id="ADB53948.1"/>
    </source>
</evidence>
<dbReference type="PROSITE" id="PS01217">
    <property type="entry name" value="SUCCINYL_COA_LIG_3"/>
    <property type="match status" value="1"/>
</dbReference>
<feature type="binding site" evidence="8">
    <location>
        <position position="256"/>
    </location>
    <ligand>
        <name>substrate</name>
        <note>ligand shared with subunit alpha</note>
    </ligand>
</feature>
<gene>
    <name evidence="8" type="primary">sucC</name>
    <name evidence="10" type="ordered locus">Cwoe_5543</name>
</gene>
<name>D3F0L4_CONWI</name>
<dbReference type="SUPFAM" id="SSF52210">
    <property type="entry name" value="Succinyl-CoA synthetase domains"/>
    <property type="match status" value="1"/>
</dbReference>
<feature type="binding site" evidence="8">
    <location>
        <begin position="313"/>
        <end position="315"/>
    </location>
    <ligand>
        <name>substrate</name>
        <note>ligand shared with subunit alpha</note>
    </ligand>
</feature>
<dbReference type="GO" id="GO:0006104">
    <property type="term" value="P:succinyl-CoA metabolic process"/>
    <property type="evidence" value="ECO:0007669"/>
    <property type="project" value="TreeGrafter"/>
</dbReference>
<keyword evidence="3 8" id="KW-0436">Ligase</keyword>
<sequence>MDLLEYQGKQLFARHGIPVPSGKPAATVQEAVAAADEIGYPCVVKAQVLIGGRGKAGGVKLAKDRAEATQYATDILGMDIKGFTVHEVWIEGASEIAEEYYASIVFDRAAKAPLVMLSTQGGMDIEEVAEKTPDALARLHVDPLLGFQDFHGRKLAFAAGIPGDLIRPVGAMLAKLYETFVAEEAMLIEVNPLIITPGRDVVALDAKVTLDGNSLYRHPDNAALRDPSAEDPQEQMAHERGLTYVKLDGDIGILGNGAGLVMSTLDVVAQAGGAPANFLDAGGGSKADAIVSAVEVILSDAKVRAVLFNIFGGITRCDEVAKGLIEAFDVVKPTVPFVVRLDGTNDVEGRKLLADANLPNVATAKTMNEAAEKVVELSKTGVAA</sequence>
<feature type="binding site" evidence="8">
    <location>
        <position position="91"/>
    </location>
    <ligand>
        <name>ATP</name>
        <dbReference type="ChEBI" id="CHEBI:30616"/>
    </ligand>
</feature>
<dbReference type="HAMAP" id="MF_00558">
    <property type="entry name" value="Succ_CoA_beta"/>
    <property type="match status" value="1"/>
</dbReference>
<feature type="binding site" evidence="8">
    <location>
        <position position="94"/>
    </location>
    <ligand>
        <name>ATP</name>
        <dbReference type="ChEBI" id="CHEBI:30616"/>
    </ligand>
</feature>
<reference evidence="11" key="2">
    <citation type="submission" date="2010-01" db="EMBL/GenBank/DDBJ databases">
        <title>The complete genome of Conexibacter woesei DSM 14684.</title>
        <authorList>
            <consortium name="US DOE Joint Genome Institute (JGI-PGF)"/>
            <person name="Lucas S."/>
            <person name="Copeland A."/>
            <person name="Lapidus A."/>
            <person name="Glavina del Rio T."/>
            <person name="Dalin E."/>
            <person name="Tice H."/>
            <person name="Bruce D."/>
            <person name="Goodwin L."/>
            <person name="Pitluck S."/>
            <person name="Kyrpides N."/>
            <person name="Mavromatis K."/>
            <person name="Ivanova N."/>
            <person name="Mikhailova N."/>
            <person name="Chertkov O."/>
            <person name="Brettin T."/>
            <person name="Detter J.C."/>
            <person name="Han C."/>
            <person name="Larimer F."/>
            <person name="Land M."/>
            <person name="Hauser L."/>
            <person name="Markowitz V."/>
            <person name="Cheng J.-F."/>
            <person name="Hugenholtz P."/>
            <person name="Woyke T."/>
            <person name="Wu D."/>
            <person name="Pukall R."/>
            <person name="Steenblock K."/>
            <person name="Schneider S."/>
            <person name="Klenk H.-P."/>
            <person name="Eisen J.A."/>
        </authorList>
    </citation>
    <scope>NUCLEOTIDE SEQUENCE [LARGE SCALE GENOMIC DNA]</scope>
    <source>
        <strain evidence="11">DSM 14684 / CIP 108061 / JCM 11494 / NBRC 100937 / ID131577</strain>
    </source>
</reference>